<sequence>MSPKKKSSLHRINNTNSTPLRLATGGMLATLVVGGGVAAAAHKNITLDVNGEIIEASSVTGNVGDILEKNGVEVNAKDLVSPAPSESVSNNDTIKVRSAKQVALIIDGKRENVDTTSVTVEEMLRQVGKYDEIATGSLSAGMNTKIPAEGMDLDVTTSKYFTLNDGGKQGRMKLPARTVGDIFELRGTPLGEDDIVTPSADTPLREGMHIDVVRVSKKDHTFERTVAAPEREIEDANLPEGERKVVKEGKDGKERVKLLVTRHNGKVTDRKVLEREELEAPVEAVVKVGTKPKKPAGPDAPAVANGSVWDELAQCESTGNWSINTGNGFSGGLQFTPSTWAGFGGTEYAPAAHMATREQQIAVAERVQAAQGWGAWPACTAKMGLR</sequence>
<organism evidence="5 6">
    <name type="scientific">Corynebacterium urealyticum</name>
    <dbReference type="NCBI Taxonomy" id="43771"/>
    <lineage>
        <taxon>Bacteria</taxon>
        <taxon>Bacillati</taxon>
        <taxon>Actinomycetota</taxon>
        <taxon>Actinomycetes</taxon>
        <taxon>Mycobacteriales</taxon>
        <taxon>Corynebacteriaceae</taxon>
        <taxon>Corynebacterium</taxon>
    </lineage>
</organism>
<accession>A0A5D4FXW0</accession>
<gene>
    <name evidence="5" type="ORF">FYJ87_07180</name>
</gene>
<dbReference type="GO" id="GO:0016787">
    <property type="term" value="F:hydrolase activity"/>
    <property type="evidence" value="ECO:0007669"/>
    <property type="project" value="UniProtKB-KW"/>
</dbReference>
<keyword evidence="2" id="KW-0732">Signal</keyword>
<dbReference type="Pfam" id="PF03990">
    <property type="entry name" value="DUF348"/>
    <property type="match status" value="3"/>
</dbReference>
<protein>
    <submittedName>
        <fullName evidence="5">DUF348 domain-containing protein</fullName>
    </submittedName>
</protein>
<dbReference type="CDD" id="cd13925">
    <property type="entry name" value="RPF"/>
    <property type="match status" value="1"/>
</dbReference>
<reference evidence="5 6" key="1">
    <citation type="submission" date="2019-08" db="EMBL/GenBank/DDBJ databases">
        <title>Draft genome of C. urealyticum strain VH4248.</title>
        <authorList>
            <person name="Navas J."/>
        </authorList>
    </citation>
    <scope>NUCLEOTIDE SEQUENCE [LARGE SCALE GENOMIC DNA]</scope>
    <source>
        <strain evidence="5 6">VH4248</strain>
    </source>
</reference>
<dbReference type="Pfam" id="PF06737">
    <property type="entry name" value="Transglycosylas"/>
    <property type="match status" value="1"/>
</dbReference>
<evidence type="ECO:0000259" key="4">
    <source>
        <dbReference type="PROSITE" id="PS51109"/>
    </source>
</evidence>
<evidence type="ECO:0000256" key="3">
    <source>
        <dbReference type="ARBA" id="ARBA00022801"/>
    </source>
</evidence>
<dbReference type="AlphaFoldDB" id="A0A5D4FXW0"/>
<dbReference type="InterPro" id="IPR007137">
    <property type="entry name" value="DUF348"/>
</dbReference>
<keyword evidence="3" id="KW-0378">Hydrolase</keyword>
<name>A0A5D4FXW0_9CORY</name>
<dbReference type="RefSeq" id="WP_148812648.1">
    <property type="nucleotide sequence ID" value="NZ_VSZI01000001.1"/>
</dbReference>
<dbReference type="EMBL" id="VSZI01000001">
    <property type="protein sequence ID" value="TYR20704.1"/>
    <property type="molecule type" value="Genomic_DNA"/>
</dbReference>
<dbReference type="SUPFAM" id="SSF53955">
    <property type="entry name" value="Lysozyme-like"/>
    <property type="match status" value="1"/>
</dbReference>
<dbReference type="PROSITE" id="PS51109">
    <property type="entry name" value="G5"/>
    <property type="match status" value="1"/>
</dbReference>
<dbReference type="Pfam" id="PF07501">
    <property type="entry name" value="G5"/>
    <property type="match status" value="1"/>
</dbReference>
<dbReference type="SMART" id="SM01208">
    <property type="entry name" value="G5"/>
    <property type="match status" value="1"/>
</dbReference>
<dbReference type="InterPro" id="IPR010618">
    <property type="entry name" value="RPF"/>
</dbReference>
<evidence type="ECO:0000313" key="5">
    <source>
        <dbReference type="EMBL" id="TYR20704.1"/>
    </source>
</evidence>
<dbReference type="Proteomes" id="UP000324726">
    <property type="component" value="Unassembled WGS sequence"/>
</dbReference>
<dbReference type="InterPro" id="IPR011098">
    <property type="entry name" value="G5_dom"/>
</dbReference>
<dbReference type="Gene3D" id="2.20.230.10">
    <property type="entry name" value="Resuscitation-promoting factor rpfb"/>
    <property type="match status" value="1"/>
</dbReference>
<evidence type="ECO:0000256" key="1">
    <source>
        <dbReference type="ARBA" id="ARBA00010830"/>
    </source>
</evidence>
<comment type="caution">
    <text evidence="5">The sequence shown here is derived from an EMBL/GenBank/DDBJ whole genome shotgun (WGS) entry which is preliminary data.</text>
</comment>
<evidence type="ECO:0000313" key="6">
    <source>
        <dbReference type="Proteomes" id="UP000324726"/>
    </source>
</evidence>
<evidence type="ECO:0000256" key="2">
    <source>
        <dbReference type="ARBA" id="ARBA00022729"/>
    </source>
</evidence>
<comment type="similarity">
    <text evidence="1">Belongs to the transglycosylase family. Rpf subfamily.</text>
</comment>
<proteinExistence type="inferred from homology"/>
<dbReference type="InterPro" id="IPR023346">
    <property type="entry name" value="Lysozyme-like_dom_sf"/>
</dbReference>
<feature type="domain" description="G5" evidence="4">
    <location>
        <begin position="212"/>
        <end position="292"/>
    </location>
</feature>
<dbReference type="Gene3D" id="1.10.530.10">
    <property type="match status" value="1"/>
</dbReference>